<evidence type="ECO:0000313" key="2">
    <source>
        <dbReference type="Ensembl" id="ENSECRP00000016569.1"/>
    </source>
</evidence>
<sequence length="285" mass="32349">MSSETEPNEKSHLCGQSVNDSCESEAGSSSSNSSSVRHLQASLESAGIESVRSESFGSSYCNEEFNSHVSLKEYEDEEFESYDEAEILGEDVLAEKWISILKKKASHSCMDHKKRLHSFLKTDTITMVPEEKEALKSYCRKKIRVMRQHHQKASTSGKTRQTEADDSHLKAVESNLKCVVPEQIVKRLQMKSILEALKKAMKVEMHEPQQCAACQARQGELAEKHFIRIKTTQLESKLLQHRLEEFIYTKDPVCIVGEMLRDIPKNSTDPDAVWQAFIKHKGTSE</sequence>
<accession>A0A8C4SLR9</accession>
<evidence type="ECO:0000256" key="1">
    <source>
        <dbReference type="SAM" id="MobiDB-lite"/>
    </source>
</evidence>
<dbReference type="Pfam" id="PF15379">
    <property type="entry name" value="DUF4606"/>
    <property type="match status" value="1"/>
</dbReference>
<dbReference type="Proteomes" id="UP000694620">
    <property type="component" value="Chromosome 12"/>
</dbReference>
<protein>
    <submittedName>
        <fullName evidence="2">Uncharacterized protein</fullName>
    </submittedName>
</protein>
<dbReference type="PANTHER" id="PTHR35256">
    <property type="entry name" value="CHROMOSOME 8 OPEN READING FRAME 48"/>
    <property type="match status" value="1"/>
</dbReference>
<proteinExistence type="predicted"/>
<dbReference type="AlphaFoldDB" id="A0A8C4SLR9"/>
<keyword evidence="3" id="KW-1185">Reference proteome</keyword>
<feature type="compositionally biased region" description="Low complexity" evidence="1">
    <location>
        <begin position="24"/>
        <end position="35"/>
    </location>
</feature>
<reference evidence="2" key="1">
    <citation type="submission" date="2021-06" db="EMBL/GenBank/DDBJ databases">
        <authorList>
            <consortium name="Wellcome Sanger Institute Data Sharing"/>
        </authorList>
    </citation>
    <scope>NUCLEOTIDE SEQUENCE [LARGE SCALE GENOMIC DNA]</scope>
</reference>
<gene>
    <name evidence="2" type="primary">LOC114662128</name>
</gene>
<evidence type="ECO:0000313" key="3">
    <source>
        <dbReference type="Proteomes" id="UP000694620"/>
    </source>
</evidence>
<reference evidence="2" key="2">
    <citation type="submission" date="2025-08" db="UniProtKB">
        <authorList>
            <consortium name="Ensembl"/>
        </authorList>
    </citation>
    <scope>IDENTIFICATION</scope>
</reference>
<dbReference type="InterPro" id="IPR027932">
    <property type="entry name" value="DUF4606"/>
</dbReference>
<name>A0A8C4SLR9_ERPCA</name>
<dbReference type="Ensembl" id="ENSECRT00000016864.1">
    <property type="protein sequence ID" value="ENSECRP00000016569.1"/>
    <property type="gene ID" value="ENSECRG00000011029.1"/>
</dbReference>
<feature type="region of interest" description="Disordered" evidence="1">
    <location>
        <begin position="1"/>
        <end position="39"/>
    </location>
</feature>
<organism evidence="2 3">
    <name type="scientific">Erpetoichthys calabaricus</name>
    <name type="common">Rope fish</name>
    <name type="synonym">Calamoichthys calabaricus</name>
    <dbReference type="NCBI Taxonomy" id="27687"/>
    <lineage>
        <taxon>Eukaryota</taxon>
        <taxon>Metazoa</taxon>
        <taxon>Chordata</taxon>
        <taxon>Craniata</taxon>
        <taxon>Vertebrata</taxon>
        <taxon>Euteleostomi</taxon>
        <taxon>Actinopterygii</taxon>
        <taxon>Polypteriformes</taxon>
        <taxon>Polypteridae</taxon>
        <taxon>Erpetoichthys</taxon>
    </lineage>
</organism>
<reference evidence="2" key="3">
    <citation type="submission" date="2025-09" db="UniProtKB">
        <authorList>
            <consortium name="Ensembl"/>
        </authorList>
    </citation>
    <scope>IDENTIFICATION</scope>
</reference>
<dbReference type="GeneTree" id="ENSGT00940000166620"/>
<dbReference type="PANTHER" id="PTHR35256:SF1">
    <property type="entry name" value="EXPRESSED SEQUENCE AI429214"/>
    <property type="match status" value="1"/>
</dbReference>